<evidence type="ECO:0000313" key="6">
    <source>
        <dbReference type="EMBL" id="KAG0541573.1"/>
    </source>
</evidence>
<dbReference type="InterPro" id="IPR056423">
    <property type="entry name" value="BACK_BPM_SPOP"/>
</dbReference>
<evidence type="ECO:0000256" key="2">
    <source>
        <dbReference type="ARBA" id="ARBA00010846"/>
    </source>
</evidence>
<reference evidence="6" key="1">
    <citation type="journal article" date="2019" name="BMC Genomics">
        <title>A new reference genome for Sorghum bicolor reveals high levels of sequence similarity between sweet and grain genotypes: implications for the genetics of sugar metabolism.</title>
        <authorList>
            <person name="Cooper E.A."/>
            <person name="Brenton Z.W."/>
            <person name="Flinn B.S."/>
            <person name="Jenkins J."/>
            <person name="Shu S."/>
            <person name="Flowers D."/>
            <person name="Luo F."/>
            <person name="Wang Y."/>
            <person name="Xia P."/>
            <person name="Barry K."/>
            <person name="Daum C."/>
            <person name="Lipzen A."/>
            <person name="Yoshinaga Y."/>
            <person name="Schmutz J."/>
            <person name="Saski C."/>
            <person name="Vermerris W."/>
            <person name="Kresovich S."/>
        </authorList>
    </citation>
    <scope>NUCLEOTIDE SEQUENCE</scope>
</reference>
<dbReference type="AlphaFoldDB" id="A0A921URD3"/>
<proteinExistence type="inferred from homology"/>
<dbReference type="Pfam" id="PF22486">
    <property type="entry name" value="MATH_2"/>
    <property type="match status" value="1"/>
</dbReference>
<dbReference type="Gene3D" id="2.60.210.10">
    <property type="entry name" value="Apoptosis, Tumor Necrosis Factor Receptor Associated Protein 2, Chain A"/>
    <property type="match status" value="1"/>
</dbReference>
<dbReference type="PROSITE" id="PS50144">
    <property type="entry name" value="MATH"/>
    <property type="match status" value="1"/>
</dbReference>
<dbReference type="InterPro" id="IPR045005">
    <property type="entry name" value="BPM1-6"/>
</dbReference>
<dbReference type="InterPro" id="IPR008974">
    <property type="entry name" value="TRAF-like"/>
</dbReference>
<dbReference type="PANTHER" id="PTHR26379:SF506">
    <property type="entry name" value="BTB DOMAIN-CONTAINING PROTEIN"/>
    <property type="match status" value="1"/>
</dbReference>
<keyword evidence="3" id="KW-1133">Transmembrane helix</keyword>
<dbReference type="InterPro" id="IPR011333">
    <property type="entry name" value="SKP1/BTB/POZ_sf"/>
</dbReference>
<dbReference type="SMART" id="SM00225">
    <property type="entry name" value="BTB"/>
    <property type="match status" value="1"/>
</dbReference>
<dbReference type="PROSITE" id="PS50097">
    <property type="entry name" value="BTB"/>
    <property type="match status" value="1"/>
</dbReference>
<reference evidence="6" key="2">
    <citation type="submission" date="2020-10" db="EMBL/GenBank/DDBJ databases">
        <authorList>
            <person name="Cooper E.A."/>
            <person name="Brenton Z.W."/>
            <person name="Flinn B.S."/>
            <person name="Jenkins J."/>
            <person name="Shu S."/>
            <person name="Flowers D."/>
            <person name="Luo F."/>
            <person name="Wang Y."/>
            <person name="Xia P."/>
            <person name="Barry K."/>
            <person name="Daum C."/>
            <person name="Lipzen A."/>
            <person name="Yoshinaga Y."/>
            <person name="Schmutz J."/>
            <person name="Saski C."/>
            <person name="Vermerris W."/>
            <person name="Kresovich S."/>
        </authorList>
    </citation>
    <scope>NUCLEOTIDE SEQUENCE</scope>
</reference>
<dbReference type="CDD" id="cd00121">
    <property type="entry name" value="MATH"/>
    <property type="match status" value="1"/>
</dbReference>
<feature type="domain" description="BTB" evidence="4">
    <location>
        <begin position="187"/>
        <end position="255"/>
    </location>
</feature>
<evidence type="ECO:0000259" key="4">
    <source>
        <dbReference type="PROSITE" id="PS50097"/>
    </source>
</evidence>
<dbReference type="SUPFAM" id="SSF54695">
    <property type="entry name" value="POZ domain"/>
    <property type="match status" value="1"/>
</dbReference>
<evidence type="ECO:0008006" key="8">
    <source>
        <dbReference type="Google" id="ProtNLM"/>
    </source>
</evidence>
<organism evidence="6 7">
    <name type="scientific">Sorghum bicolor</name>
    <name type="common">Sorghum</name>
    <name type="synonym">Sorghum vulgare</name>
    <dbReference type="NCBI Taxonomy" id="4558"/>
    <lineage>
        <taxon>Eukaryota</taxon>
        <taxon>Viridiplantae</taxon>
        <taxon>Streptophyta</taxon>
        <taxon>Embryophyta</taxon>
        <taxon>Tracheophyta</taxon>
        <taxon>Spermatophyta</taxon>
        <taxon>Magnoliopsida</taxon>
        <taxon>Liliopsida</taxon>
        <taxon>Poales</taxon>
        <taxon>Poaceae</taxon>
        <taxon>PACMAD clade</taxon>
        <taxon>Panicoideae</taxon>
        <taxon>Andropogonodae</taxon>
        <taxon>Andropogoneae</taxon>
        <taxon>Sorghinae</taxon>
        <taxon>Sorghum</taxon>
    </lineage>
</organism>
<evidence type="ECO:0000256" key="3">
    <source>
        <dbReference type="SAM" id="Phobius"/>
    </source>
</evidence>
<gene>
    <name evidence="6" type="ORF">BDA96_02G028200</name>
</gene>
<dbReference type="Proteomes" id="UP000807115">
    <property type="component" value="Chromosome 2"/>
</dbReference>
<feature type="transmembrane region" description="Helical" evidence="3">
    <location>
        <begin position="369"/>
        <end position="389"/>
    </location>
</feature>
<dbReference type="Gene3D" id="1.25.40.420">
    <property type="match status" value="1"/>
</dbReference>
<feature type="domain" description="MATH" evidence="5">
    <location>
        <begin position="5"/>
        <end position="152"/>
    </location>
</feature>
<comment type="similarity">
    <text evidence="2">Belongs to the Tdpoz family.</text>
</comment>
<protein>
    <recommendedName>
        <fullName evidence="8">BTB domain-containing protein</fullName>
    </recommendedName>
</protein>
<dbReference type="Gene3D" id="3.30.710.10">
    <property type="entry name" value="Potassium Channel Kv1.1, Chain A"/>
    <property type="match status" value="1"/>
</dbReference>
<sequence length="390" mass="43003">MEYFKNHMTMKIGSCAEANKLGNGSYVKSDSSKAGGHSWRIAFFPNGRLAGTTASMSLFLLLDDDDDDDNAKGARTATAAAADDGDVVHVKFRFMMHEVYDDRSPVFMSGTVATAAFSRRSNAHGFECFVSRDDFEKTELFKGDRFAIQCRLTVFPAGSKRAARARAPPLSGLPADLGRLLATKEGADVELEVQGKVFAAHKSVLAARSPVFMEELFGPAKEEDTSYVRIMPDMSPEAFEALLHYVYTDTLPPEMAMAMASLEEGVVLAEGLLAAADRYELKDLKLLTEQKMCNHVGVSTVLPLLALAEHYQCCKLKKMCLGFISSCGNTRLVVMATNDLEILARSSPSVIKDVITEILDAREERRRRLINFCFFAFSFVLPFLLFAVFS</sequence>
<dbReference type="Pfam" id="PF24570">
    <property type="entry name" value="BACK_BPM_SPOP"/>
    <property type="match status" value="1"/>
</dbReference>
<comment type="caution">
    <text evidence="6">The sequence shown here is derived from an EMBL/GenBank/DDBJ whole genome shotgun (WGS) entry which is preliminary data.</text>
</comment>
<dbReference type="PANTHER" id="PTHR26379">
    <property type="entry name" value="BTB/POZ AND MATH DOMAIN-CONTAINING PROTEIN 1"/>
    <property type="match status" value="1"/>
</dbReference>
<evidence type="ECO:0000259" key="5">
    <source>
        <dbReference type="PROSITE" id="PS50144"/>
    </source>
</evidence>
<evidence type="ECO:0000256" key="1">
    <source>
        <dbReference type="ARBA" id="ARBA00004906"/>
    </source>
</evidence>
<dbReference type="EMBL" id="CM027681">
    <property type="protein sequence ID" value="KAG0541573.1"/>
    <property type="molecule type" value="Genomic_DNA"/>
</dbReference>
<dbReference type="InterPro" id="IPR000210">
    <property type="entry name" value="BTB/POZ_dom"/>
</dbReference>
<keyword evidence="3" id="KW-0812">Transmembrane</keyword>
<name>A0A921URD3_SORBI</name>
<dbReference type="SUPFAM" id="SSF49599">
    <property type="entry name" value="TRAF domain-like"/>
    <property type="match status" value="1"/>
</dbReference>
<keyword evidence="3" id="KW-0472">Membrane</keyword>
<dbReference type="InterPro" id="IPR002083">
    <property type="entry name" value="MATH/TRAF_dom"/>
</dbReference>
<dbReference type="Pfam" id="PF00651">
    <property type="entry name" value="BTB"/>
    <property type="match status" value="1"/>
</dbReference>
<evidence type="ECO:0000313" key="7">
    <source>
        <dbReference type="Proteomes" id="UP000807115"/>
    </source>
</evidence>
<dbReference type="GO" id="GO:0016567">
    <property type="term" value="P:protein ubiquitination"/>
    <property type="evidence" value="ECO:0007669"/>
    <property type="project" value="InterPro"/>
</dbReference>
<accession>A0A921URD3</accession>
<comment type="pathway">
    <text evidence="1">Protein modification; protein ubiquitination.</text>
</comment>